<sequence>MQFDRPASEPPRPVTPSDPPATGGSTPSPDLRPPSSASGASGATPVASAAPAASGARPTGGSGAAGIEQIEHAAPQGEVGPWGVAPQPSTFTPPSPTWKPLRLPLVGHTYPEVLRTPRWRWWHAPVAWPLAFLLGAIATILPMVVYAIVAALRGAGDPLGRLDDVTDPTTMFVLDVSLALLPVAALLAVAAGHRVSARFLHSVEGRVRWGWLLRCVLVLLPLFAVYIVGAWFLDGSRTEPRPAAWPWLLVLTFVMTPLQAAGEEYLFRGFVLTTIGSYFRRPLVGLVVAGAVSCGLFAAAHGSADPWIITDLAGMAAGCVYLAWRTGGLEAGIALHVVNNVVVGVVGILNGTITESYVDTTTTGTPGQAIVSVVVTALFVAVLDRQYRRSGLTRTVPPTVGALP</sequence>
<feature type="transmembrane region" description="Helical" evidence="2">
    <location>
        <begin position="365"/>
        <end position="383"/>
    </location>
</feature>
<dbReference type="Pfam" id="PF02517">
    <property type="entry name" value="Rce1-like"/>
    <property type="match status" value="1"/>
</dbReference>
<dbReference type="Proteomes" id="UP000004367">
    <property type="component" value="Unassembled WGS sequence"/>
</dbReference>
<evidence type="ECO:0000313" key="4">
    <source>
        <dbReference type="EMBL" id="GAB49929.1"/>
    </source>
</evidence>
<keyword evidence="2" id="KW-0472">Membrane</keyword>
<feature type="compositionally biased region" description="Low complexity" evidence="1">
    <location>
        <begin position="33"/>
        <end position="57"/>
    </location>
</feature>
<feature type="transmembrane region" description="Helical" evidence="2">
    <location>
        <begin position="211"/>
        <end position="232"/>
    </location>
</feature>
<evidence type="ECO:0000313" key="5">
    <source>
        <dbReference type="Proteomes" id="UP000004367"/>
    </source>
</evidence>
<feature type="transmembrane region" description="Helical" evidence="2">
    <location>
        <begin position="307"/>
        <end position="324"/>
    </location>
</feature>
<keyword evidence="5" id="KW-1185">Reference proteome</keyword>
<dbReference type="OrthoDB" id="2680086at2"/>
<dbReference type="GO" id="GO:0080120">
    <property type="term" value="P:CAAX-box protein maturation"/>
    <property type="evidence" value="ECO:0007669"/>
    <property type="project" value="UniProtKB-ARBA"/>
</dbReference>
<feature type="transmembrane region" description="Helical" evidence="2">
    <location>
        <begin position="331"/>
        <end position="353"/>
    </location>
</feature>
<feature type="region of interest" description="Disordered" evidence="1">
    <location>
        <begin position="1"/>
        <end position="64"/>
    </location>
</feature>
<dbReference type="InterPro" id="IPR003675">
    <property type="entry name" value="Rce1/LyrA-like_dom"/>
</dbReference>
<dbReference type="AlphaFoldDB" id="H5UW21"/>
<feature type="transmembrane region" description="Helical" evidence="2">
    <location>
        <begin position="283"/>
        <end position="301"/>
    </location>
</feature>
<keyword evidence="2" id="KW-0812">Transmembrane</keyword>
<feature type="transmembrane region" description="Helical" evidence="2">
    <location>
        <begin position="126"/>
        <end position="152"/>
    </location>
</feature>
<feature type="compositionally biased region" description="Pro residues" evidence="1">
    <location>
        <begin position="8"/>
        <end position="19"/>
    </location>
</feature>
<keyword evidence="2" id="KW-1133">Transmembrane helix</keyword>
<gene>
    <name evidence="4" type="ORF">MOPEL_135_01670</name>
</gene>
<feature type="domain" description="CAAX prenyl protease 2/Lysostaphin resistance protein A-like" evidence="3">
    <location>
        <begin position="246"/>
        <end position="342"/>
    </location>
</feature>
<protein>
    <recommendedName>
        <fullName evidence="3">CAAX prenyl protease 2/Lysostaphin resistance protein A-like domain-containing protein</fullName>
    </recommendedName>
</protein>
<feature type="region of interest" description="Disordered" evidence="1">
    <location>
        <begin position="77"/>
        <end position="98"/>
    </location>
</feature>
<reference evidence="4 5" key="1">
    <citation type="submission" date="2012-02" db="EMBL/GenBank/DDBJ databases">
        <title>Whole genome shotgun sequence of Mobilicoccus pelagius NBRC 104925.</title>
        <authorList>
            <person name="Yoshida Y."/>
            <person name="Hosoyama A."/>
            <person name="Tsuchikane K."/>
            <person name="Katsumata H."/>
            <person name="Yamazaki S."/>
            <person name="Fujita N."/>
        </authorList>
    </citation>
    <scope>NUCLEOTIDE SEQUENCE [LARGE SCALE GENOMIC DNA]</scope>
    <source>
        <strain evidence="4 5">NBRC 104925</strain>
    </source>
</reference>
<comment type="caution">
    <text evidence="4">The sequence shown here is derived from an EMBL/GenBank/DDBJ whole genome shotgun (WGS) entry which is preliminary data.</text>
</comment>
<feature type="transmembrane region" description="Helical" evidence="2">
    <location>
        <begin position="244"/>
        <end position="262"/>
    </location>
</feature>
<evidence type="ECO:0000256" key="2">
    <source>
        <dbReference type="SAM" id="Phobius"/>
    </source>
</evidence>
<dbReference type="STRING" id="1089455.MOPEL_135_01670"/>
<dbReference type="eggNOG" id="COG1266">
    <property type="taxonomic scope" value="Bacteria"/>
</dbReference>
<dbReference type="EMBL" id="BAFE01000094">
    <property type="protein sequence ID" value="GAB49929.1"/>
    <property type="molecule type" value="Genomic_DNA"/>
</dbReference>
<feature type="transmembrane region" description="Helical" evidence="2">
    <location>
        <begin position="172"/>
        <end position="191"/>
    </location>
</feature>
<proteinExistence type="predicted"/>
<accession>H5UW21</accession>
<organism evidence="4 5">
    <name type="scientific">Mobilicoccus pelagius NBRC 104925</name>
    <dbReference type="NCBI Taxonomy" id="1089455"/>
    <lineage>
        <taxon>Bacteria</taxon>
        <taxon>Bacillati</taxon>
        <taxon>Actinomycetota</taxon>
        <taxon>Actinomycetes</taxon>
        <taxon>Micrococcales</taxon>
        <taxon>Dermatophilaceae</taxon>
        <taxon>Mobilicoccus</taxon>
    </lineage>
</organism>
<name>H5UW21_9MICO</name>
<evidence type="ECO:0000256" key="1">
    <source>
        <dbReference type="SAM" id="MobiDB-lite"/>
    </source>
</evidence>
<dbReference type="GO" id="GO:0004175">
    <property type="term" value="F:endopeptidase activity"/>
    <property type="evidence" value="ECO:0007669"/>
    <property type="project" value="UniProtKB-ARBA"/>
</dbReference>
<dbReference type="RefSeq" id="WP_009760586.1">
    <property type="nucleotide sequence ID" value="NZ_BAFE01000094.1"/>
</dbReference>
<evidence type="ECO:0000259" key="3">
    <source>
        <dbReference type="Pfam" id="PF02517"/>
    </source>
</evidence>